<dbReference type="EMBL" id="KZ613942">
    <property type="protein sequence ID" value="PMD43471.1"/>
    <property type="molecule type" value="Genomic_DNA"/>
</dbReference>
<evidence type="ECO:0000313" key="3">
    <source>
        <dbReference type="Proteomes" id="UP000235786"/>
    </source>
</evidence>
<feature type="region of interest" description="Disordered" evidence="1">
    <location>
        <begin position="27"/>
        <end position="53"/>
    </location>
</feature>
<evidence type="ECO:0000256" key="1">
    <source>
        <dbReference type="SAM" id="MobiDB-lite"/>
    </source>
</evidence>
<keyword evidence="3" id="KW-1185">Reference proteome</keyword>
<evidence type="ECO:0000313" key="2">
    <source>
        <dbReference type="EMBL" id="PMD43471.1"/>
    </source>
</evidence>
<protein>
    <submittedName>
        <fullName evidence="2">Uncharacterized protein</fullName>
    </submittedName>
</protein>
<sequence>MDRMGRSCAPEGPNYQDTLQSIGLELSTTIIDAQTKSDQPDPSEDGDEQSSLPTTVFKLSLPIRTTSEQNTQNVFLTSGLQNNPSEDTENGNKKVTTEVTRYNTRRLGSKTWECYTCNRDATEIIYITSSKGPELGVLEPEVSDMLIPVCTKEPCVTRGNALVEKYWTSGVPDSATTSCENCQNNSRLKLCDVCRCRGSRPLQ</sequence>
<feature type="compositionally biased region" description="Polar residues" evidence="1">
    <location>
        <begin position="27"/>
        <end position="37"/>
    </location>
</feature>
<gene>
    <name evidence="2" type="ORF">L207DRAFT_580318</name>
</gene>
<name>A0A2J6RY81_HYAVF</name>
<dbReference type="AlphaFoldDB" id="A0A2J6RY81"/>
<dbReference type="Proteomes" id="UP000235786">
    <property type="component" value="Unassembled WGS sequence"/>
</dbReference>
<proteinExistence type="predicted"/>
<reference evidence="2 3" key="1">
    <citation type="submission" date="2016-04" db="EMBL/GenBank/DDBJ databases">
        <title>A degradative enzymes factory behind the ericoid mycorrhizal symbiosis.</title>
        <authorList>
            <consortium name="DOE Joint Genome Institute"/>
            <person name="Martino E."/>
            <person name="Morin E."/>
            <person name="Grelet G."/>
            <person name="Kuo A."/>
            <person name="Kohler A."/>
            <person name="Daghino S."/>
            <person name="Barry K."/>
            <person name="Choi C."/>
            <person name="Cichocki N."/>
            <person name="Clum A."/>
            <person name="Copeland A."/>
            <person name="Hainaut M."/>
            <person name="Haridas S."/>
            <person name="Labutti K."/>
            <person name="Lindquist E."/>
            <person name="Lipzen A."/>
            <person name="Khouja H.-R."/>
            <person name="Murat C."/>
            <person name="Ohm R."/>
            <person name="Olson A."/>
            <person name="Spatafora J."/>
            <person name="Veneault-Fourrey C."/>
            <person name="Henrissat B."/>
            <person name="Grigoriev I."/>
            <person name="Martin F."/>
            <person name="Perotto S."/>
        </authorList>
    </citation>
    <scope>NUCLEOTIDE SEQUENCE [LARGE SCALE GENOMIC DNA]</scope>
    <source>
        <strain evidence="2 3">F</strain>
    </source>
</reference>
<organism evidence="2 3">
    <name type="scientific">Hyaloscypha variabilis (strain UAMH 11265 / GT02V1 / F)</name>
    <name type="common">Meliniomyces variabilis</name>
    <dbReference type="NCBI Taxonomy" id="1149755"/>
    <lineage>
        <taxon>Eukaryota</taxon>
        <taxon>Fungi</taxon>
        <taxon>Dikarya</taxon>
        <taxon>Ascomycota</taxon>
        <taxon>Pezizomycotina</taxon>
        <taxon>Leotiomycetes</taxon>
        <taxon>Helotiales</taxon>
        <taxon>Hyaloscyphaceae</taxon>
        <taxon>Hyaloscypha</taxon>
        <taxon>Hyaloscypha variabilis</taxon>
    </lineage>
</organism>
<dbReference type="OrthoDB" id="3491253at2759"/>
<accession>A0A2J6RY81</accession>